<evidence type="ECO:0000256" key="2">
    <source>
        <dbReference type="ARBA" id="ARBA00010441"/>
    </source>
</evidence>
<dbReference type="Gene3D" id="1.20.120.1760">
    <property type="match status" value="1"/>
</dbReference>
<keyword evidence="6" id="KW-0812">Transmembrane</keyword>
<dbReference type="GO" id="GO:0016780">
    <property type="term" value="F:phosphotransferase activity, for other substituted phosphate groups"/>
    <property type="evidence" value="ECO:0007669"/>
    <property type="project" value="InterPro"/>
</dbReference>
<evidence type="ECO:0000313" key="8">
    <source>
        <dbReference type="Proteomes" id="UP000077315"/>
    </source>
</evidence>
<dbReference type="InterPro" id="IPR048254">
    <property type="entry name" value="CDP_ALCOHOL_P_TRANSF_CS"/>
</dbReference>
<dbReference type="RefSeq" id="XP_018293627.1">
    <property type="nucleotide sequence ID" value="XM_018428963.1"/>
</dbReference>
<feature type="transmembrane region" description="Helical" evidence="6">
    <location>
        <begin position="359"/>
        <end position="385"/>
    </location>
</feature>
<feature type="transmembrane region" description="Helical" evidence="6">
    <location>
        <begin position="266"/>
        <end position="285"/>
    </location>
</feature>
<reference evidence="8" key="1">
    <citation type="submission" date="2015-06" db="EMBL/GenBank/DDBJ databases">
        <title>Expansion of signal transduction pathways in fungi by whole-genome duplication.</title>
        <authorList>
            <consortium name="DOE Joint Genome Institute"/>
            <person name="Corrochano L.M."/>
            <person name="Kuo A."/>
            <person name="Marcet-Houben M."/>
            <person name="Polaino S."/>
            <person name="Salamov A."/>
            <person name="Villalobos J.M."/>
            <person name="Alvarez M.I."/>
            <person name="Avalos J."/>
            <person name="Benito E.P."/>
            <person name="Benoit I."/>
            <person name="Burger G."/>
            <person name="Camino L.P."/>
            <person name="Canovas D."/>
            <person name="Cerda-Olmedo E."/>
            <person name="Cheng J.-F."/>
            <person name="Dominguez A."/>
            <person name="Elias M."/>
            <person name="Eslava A.P."/>
            <person name="Glaser F."/>
            <person name="Grimwood J."/>
            <person name="Gutierrez G."/>
            <person name="Heitman J."/>
            <person name="Henrissat B."/>
            <person name="Iturriaga E.A."/>
            <person name="Lang B.F."/>
            <person name="Lavin J.L."/>
            <person name="Lee S."/>
            <person name="Li W."/>
            <person name="Lindquist E."/>
            <person name="Lopez-Garcia S."/>
            <person name="Luque E.M."/>
            <person name="Marcos A.T."/>
            <person name="Martin J."/>
            <person name="McCluskey K."/>
            <person name="Medina H.R."/>
            <person name="Miralles-Duran A."/>
            <person name="Miyazaki A."/>
            <person name="Munoz-Torres E."/>
            <person name="Oguiza J.A."/>
            <person name="Ohm R."/>
            <person name="Olmedo M."/>
            <person name="Orejas M."/>
            <person name="Ortiz-Castellanos L."/>
            <person name="Pisabarro A.G."/>
            <person name="Rodriguez-Romero J."/>
            <person name="Ruiz-Herrera J."/>
            <person name="Ruiz-Vazquez R."/>
            <person name="Sanz C."/>
            <person name="Schackwitz W."/>
            <person name="Schmutz J."/>
            <person name="Shahriari M."/>
            <person name="Shelest E."/>
            <person name="Silva-Franco F."/>
            <person name="Soanes D."/>
            <person name="Syed K."/>
            <person name="Tagua V.G."/>
            <person name="Talbot N.J."/>
            <person name="Thon M."/>
            <person name="De vries R.P."/>
            <person name="Wiebenga A."/>
            <person name="Yadav J.S."/>
            <person name="Braun E.L."/>
            <person name="Baker S."/>
            <person name="Garre V."/>
            <person name="Horwitz B."/>
            <person name="Torres-Martinez S."/>
            <person name="Idnurm A."/>
            <person name="Herrera-Estrella A."/>
            <person name="Gabaldon T."/>
            <person name="Grigoriev I.V."/>
        </authorList>
    </citation>
    <scope>NUCLEOTIDE SEQUENCE [LARGE SCALE GENOMIC DNA]</scope>
    <source>
        <strain evidence="8">NRRL 1555(-)</strain>
    </source>
</reference>
<sequence length="401" mass="44688">MAYIPAESLRNLHLYKYAGVDKSLVSRFILTPYWNTLVKIFPLWVAPNLITLLGLFCTIFNVLTLFYYDTSIGPCPNWVYTSFGIGLFVYQSLDAIDGKQARRTGASGPLGELFDHSCDALNTMLGVFTWASATGLGQSWWTVCSLFAGLCNFYLSTWEEYHTGVLYLGYFSGPVEGVLMLVAVHLWTGIAGPDFWKQNLNQVVDIDWLYSPYTHAIGKLPLNHLLIIVGAVVVVFNISSALLNVIKVKIYPTDTSHKDRSILKAVAGLLPFVLMTGLSVGWLYMWPSLVYEDLSTFILFTGLLFGHQVGTIITSHVAKLSFPFWDTPAMALLCTGCALAYVETSLECCSVAIDHRLVIRAFLVLAGAQYFIFIIGIIQQICTYLDIGCLYIKKKKTLHTE</sequence>
<keyword evidence="3 5" id="KW-0808">Transferase</keyword>
<evidence type="ECO:0000256" key="4">
    <source>
        <dbReference type="ARBA" id="ARBA00023136"/>
    </source>
</evidence>
<dbReference type="Proteomes" id="UP000077315">
    <property type="component" value="Unassembled WGS sequence"/>
</dbReference>
<evidence type="ECO:0000256" key="6">
    <source>
        <dbReference type="SAM" id="Phobius"/>
    </source>
</evidence>
<feature type="transmembrane region" description="Helical" evidence="6">
    <location>
        <begin position="167"/>
        <end position="187"/>
    </location>
</feature>
<dbReference type="PROSITE" id="PS00379">
    <property type="entry name" value="CDP_ALCOHOL_P_TRANSF"/>
    <property type="match status" value="1"/>
</dbReference>
<protein>
    <recommendedName>
        <fullName evidence="9">Choline/ethanolaminephosphotransferase</fullName>
    </recommendedName>
</protein>
<accession>A0A162PSK1</accession>
<dbReference type="PANTHER" id="PTHR10414">
    <property type="entry name" value="ETHANOLAMINEPHOSPHOTRANSFERASE"/>
    <property type="match status" value="1"/>
</dbReference>
<gene>
    <name evidence="7" type="ORF">PHYBLDRAFT_123953</name>
</gene>
<dbReference type="InParanoid" id="A0A162PSK1"/>
<dbReference type="InterPro" id="IPR000462">
    <property type="entry name" value="CDP-OH_P_trans"/>
</dbReference>
<dbReference type="STRING" id="763407.A0A162PSK1"/>
<dbReference type="EMBL" id="KV440977">
    <property type="protein sequence ID" value="OAD75587.1"/>
    <property type="molecule type" value="Genomic_DNA"/>
</dbReference>
<keyword evidence="8" id="KW-1185">Reference proteome</keyword>
<keyword evidence="4 6" id="KW-0472">Membrane</keyword>
<dbReference type="InterPro" id="IPR043130">
    <property type="entry name" value="CDP-OH_PTrfase_TM_dom"/>
</dbReference>
<feature type="transmembrane region" description="Helical" evidence="6">
    <location>
        <begin position="330"/>
        <end position="353"/>
    </location>
</feature>
<comment type="similarity">
    <text evidence="2 5">Belongs to the CDP-alcohol phosphatidyltransferase class-I family.</text>
</comment>
<feature type="transmembrane region" description="Helical" evidence="6">
    <location>
        <begin position="297"/>
        <end position="318"/>
    </location>
</feature>
<dbReference type="GO" id="GO:0008654">
    <property type="term" value="P:phospholipid biosynthetic process"/>
    <property type="evidence" value="ECO:0007669"/>
    <property type="project" value="InterPro"/>
</dbReference>
<evidence type="ECO:0000256" key="1">
    <source>
        <dbReference type="ARBA" id="ARBA00004370"/>
    </source>
</evidence>
<feature type="transmembrane region" description="Helical" evidence="6">
    <location>
        <begin position="225"/>
        <end position="246"/>
    </location>
</feature>
<comment type="subcellular location">
    <subcellularLocation>
        <location evidence="1">Membrane</location>
    </subcellularLocation>
</comment>
<evidence type="ECO:0000256" key="3">
    <source>
        <dbReference type="ARBA" id="ARBA00022679"/>
    </source>
</evidence>
<dbReference type="Pfam" id="PF01066">
    <property type="entry name" value="CDP-OH_P_transf"/>
    <property type="match status" value="1"/>
</dbReference>
<feature type="transmembrane region" description="Helical" evidence="6">
    <location>
        <begin position="49"/>
        <end position="68"/>
    </location>
</feature>
<dbReference type="GeneID" id="28989869"/>
<dbReference type="PIRSF" id="PIRSF015665">
    <property type="entry name" value="CHOPT"/>
    <property type="match status" value="1"/>
</dbReference>
<dbReference type="FunCoup" id="A0A162PSK1">
    <property type="interactions" value="350"/>
</dbReference>
<proteinExistence type="inferred from homology"/>
<dbReference type="OrthoDB" id="196717at2759"/>
<evidence type="ECO:0000313" key="7">
    <source>
        <dbReference type="EMBL" id="OAD75587.1"/>
    </source>
</evidence>
<keyword evidence="6" id="KW-1133">Transmembrane helix</keyword>
<organism evidence="7 8">
    <name type="scientific">Phycomyces blakesleeanus (strain ATCC 8743b / DSM 1359 / FGSC 10004 / NBRC 33097 / NRRL 1555)</name>
    <dbReference type="NCBI Taxonomy" id="763407"/>
    <lineage>
        <taxon>Eukaryota</taxon>
        <taxon>Fungi</taxon>
        <taxon>Fungi incertae sedis</taxon>
        <taxon>Mucoromycota</taxon>
        <taxon>Mucoromycotina</taxon>
        <taxon>Mucoromycetes</taxon>
        <taxon>Mucorales</taxon>
        <taxon>Phycomycetaceae</taxon>
        <taxon>Phycomyces</taxon>
    </lineage>
</organism>
<dbReference type="VEuPathDB" id="FungiDB:PHYBLDRAFT_123953"/>
<dbReference type="PANTHER" id="PTHR10414:SF37">
    <property type="entry name" value="BB IN A BOXCAR, ISOFORM C"/>
    <property type="match status" value="1"/>
</dbReference>
<dbReference type="GO" id="GO:0016020">
    <property type="term" value="C:membrane"/>
    <property type="evidence" value="ECO:0007669"/>
    <property type="project" value="UniProtKB-SubCell"/>
</dbReference>
<dbReference type="AlphaFoldDB" id="A0A162PSK1"/>
<evidence type="ECO:0000256" key="5">
    <source>
        <dbReference type="RuleBase" id="RU003750"/>
    </source>
</evidence>
<dbReference type="InterPro" id="IPR014472">
    <property type="entry name" value="CHOPT"/>
</dbReference>
<evidence type="ECO:0008006" key="9">
    <source>
        <dbReference type="Google" id="ProtNLM"/>
    </source>
</evidence>
<feature type="transmembrane region" description="Helical" evidence="6">
    <location>
        <begin position="138"/>
        <end position="155"/>
    </location>
</feature>
<name>A0A162PSK1_PHYB8</name>